<reference evidence="2 3" key="1">
    <citation type="journal article" date="2014" name="Nat. Commun.">
        <title>Molecular traces of alternative social organization in a termite genome.</title>
        <authorList>
            <person name="Terrapon N."/>
            <person name="Li C."/>
            <person name="Robertson H.M."/>
            <person name="Ji L."/>
            <person name="Meng X."/>
            <person name="Booth W."/>
            <person name="Chen Z."/>
            <person name="Childers C.P."/>
            <person name="Glastad K.M."/>
            <person name="Gokhale K."/>
            <person name="Gowin J."/>
            <person name="Gronenberg W."/>
            <person name="Hermansen R.A."/>
            <person name="Hu H."/>
            <person name="Hunt B.G."/>
            <person name="Huylmans A.K."/>
            <person name="Khalil S.M."/>
            <person name="Mitchell R.D."/>
            <person name="Munoz-Torres M.C."/>
            <person name="Mustard J.A."/>
            <person name="Pan H."/>
            <person name="Reese J.T."/>
            <person name="Scharf M.E."/>
            <person name="Sun F."/>
            <person name="Vogel H."/>
            <person name="Xiao J."/>
            <person name="Yang W."/>
            <person name="Yang Z."/>
            <person name="Yang Z."/>
            <person name="Zhou J."/>
            <person name="Zhu J."/>
            <person name="Brent C.S."/>
            <person name="Elsik C.G."/>
            <person name="Goodisman M.A."/>
            <person name="Liberles D.A."/>
            <person name="Roe R.M."/>
            <person name="Vargo E.L."/>
            <person name="Vilcinskas A."/>
            <person name="Wang J."/>
            <person name="Bornberg-Bauer E."/>
            <person name="Korb J."/>
            <person name="Zhang G."/>
            <person name="Liebig J."/>
        </authorList>
    </citation>
    <scope>NUCLEOTIDE SEQUENCE [LARGE SCALE GENOMIC DNA]</scope>
    <source>
        <tissue evidence="2">Whole organism</tissue>
    </source>
</reference>
<feature type="domain" description="C2H2-type" evidence="1">
    <location>
        <begin position="43"/>
        <end position="64"/>
    </location>
</feature>
<organism evidence="2 3">
    <name type="scientific">Zootermopsis nevadensis</name>
    <name type="common">Dampwood termite</name>
    <dbReference type="NCBI Taxonomy" id="136037"/>
    <lineage>
        <taxon>Eukaryota</taxon>
        <taxon>Metazoa</taxon>
        <taxon>Ecdysozoa</taxon>
        <taxon>Arthropoda</taxon>
        <taxon>Hexapoda</taxon>
        <taxon>Insecta</taxon>
        <taxon>Pterygota</taxon>
        <taxon>Neoptera</taxon>
        <taxon>Polyneoptera</taxon>
        <taxon>Dictyoptera</taxon>
        <taxon>Blattodea</taxon>
        <taxon>Blattoidea</taxon>
        <taxon>Termitoidae</taxon>
        <taxon>Termopsidae</taxon>
        <taxon>Zootermopsis</taxon>
    </lineage>
</organism>
<protein>
    <recommendedName>
        <fullName evidence="1">C2H2-type domain-containing protein</fullName>
    </recommendedName>
</protein>
<dbReference type="InterPro" id="IPR013087">
    <property type="entry name" value="Znf_C2H2_type"/>
</dbReference>
<gene>
    <name evidence="2" type="ORF">L798_06562</name>
</gene>
<dbReference type="eggNOG" id="KOG1721">
    <property type="taxonomic scope" value="Eukaryota"/>
</dbReference>
<evidence type="ECO:0000313" key="3">
    <source>
        <dbReference type="Proteomes" id="UP000027135"/>
    </source>
</evidence>
<evidence type="ECO:0000259" key="1">
    <source>
        <dbReference type="PROSITE" id="PS00028"/>
    </source>
</evidence>
<dbReference type="EMBL" id="KK852680">
    <property type="protein sequence ID" value="KDR18582.1"/>
    <property type="molecule type" value="Genomic_DNA"/>
</dbReference>
<dbReference type="AlphaFoldDB" id="A0A067R808"/>
<proteinExistence type="predicted"/>
<feature type="non-terminal residue" evidence="2">
    <location>
        <position position="1"/>
    </location>
</feature>
<dbReference type="Gene3D" id="3.30.160.60">
    <property type="entry name" value="Classic Zinc Finger"/>
    <property type="match status" value="1"/>
</dbReference>
<dbReference type="InParanoid" id="A0A067R808"/>
<accession>A0A067R808</accession>
<sequence>ISYQEMFEPSISNPVLWKCRSCGKQVSNRWHHFHSHTTHRSLCPYCTASYSRIDTLRSHIRGKHRHLFFKALS</sequence>
<name>A0A067R808_ZOONE</name>
<dbReference type="SMART" id="SM00614">
    <property type="entry name" value="ZnF_BED"/>
    <property type="match status" value="1"/>
</dbReference>
<dbReference type="Proteomes" id="UP000027135">
    <property type="component" value="Unassembled WGS sequence"/>
</dbReference>
<dbReference type="OMA" id="HIRGKHR"/>
<dbReference type="PROSITE" id="PS00028">
    <property type="entry name" value="ZINC_FINGER_C2H2_1"/>
    <property type="match status" value="1"/>
</dbReference>
<evidence type="ECO:0000313" key="2">
    <source>
        <dbReference type="EMBL" id="KDR18582.1"/>
    </source>
</evidence>
<keyword evidence="3" id="KW-1185">Reference proteome</keyword>